<dbReference type="EMBL" id="SJPL01000001">
    <property type="protein sequence ID" value="TWT68063.1"/>
    <property type="molecule type" value="Genomic_DNA"/>
</dbReference>
<sequence>MTPDLAVGHRGEAGVDRGTLTVDEPLQRSGLIAESLSSHGQMRTMRKEIKRALLVWPLVASSTISSMTWFSTLDLAALRSRAGSAAVELVTQANSMAKLVQPQIAPARRTVDGSLVALRQSWPVLKNPLSGRWNRSEPSVTRPTTPDASDIHEFVIGGPTNVIARAPRLNTNRELAGLSMLRSETYGTADSIQWDAVPLGPRTVTASTRREHKSVLPESIRVLGRYRPDSQPLGIDGTETDTDKPDGPPAPPTKPEPISLGQAPAAKQTPDTQPESEARDVAAADHHKGDTHPAGWPEAAALHEMLNDLAGIATDGDFPLAQDGAFAEDPAARWAGQVESRLRRLESFDWLGDPDAGSTLQQLATFAEAGLQLAEQVDDRQLQVQWLRTAHGLNRRLAVWGAVWKVVDSGARQSIDGSQPVFSVLADSGAARKLANKIAGLADHVESELARSNDPGGWHEFLLLDDIRAAVDNGSPAARAEVAQRFLSRLQWYGLQPSQRQWLDRPAVNELADSLRTWSATPIDYAKLVRDLERQEDNAIDLSAIDVADAVQSLRFSGREASVAVAKSITTHYRNANMRFAVTDQLMRRLLPPVQPQVQPVRTTLLGSRVRGTSQINSDLDLRLVPSRDRWSLELLTQGDVSTRAVGLNGPVALRTVANSNFLASTPIQLTTDAVKIGSSSVSVNNQTRLRGIRSDYDGLPMIGSLVRSIAAGRYADSAPIANRITESRIRQSISGEIDQQVQEKVRKATGQFSDVVVGPLGRMDLEPMVVDMETTPSRLLARYRLAGDWQMAAFTPRPRAPHNSLMSLQLHQSAINNTLEQMVPRDEPASIRDMVDSAMSQFGVDTRPIIADLPDDVTIQFAPTRPITVEIEDDRLWLTLRIVQLKGEDGFELRTFIVRAKYRAEFDGNRAYLVRDSGLSIQGPRMSMRQRLPARAIFNKVLDDDRPLPLTMPQMANHPAVQDLEVSQLILRDGWIGLAMGPADASASSDDEDVVASLDAPTNRR</sequence>
<dbReference type="Proteomes" id="UP000317238">
    <property type="component" value="Unassembled WGS sequence"/>
</dbReference>
<evidence type="ECO:0000313" key="3">
    <source>
        <dbReference type="EMBL" id="TWT68063.1"/>
    </source>
</evidence>
<organism evidence="3 4">
    <name type="scientific">Crateriforma conspicua</name>
    <dbReference type="NCBI Taxonomy" id="2527996"/>
    <lineage>
        <taxon>Bacteria</taxon>
        <taxon>Pseudomonadati</taxon>
        <taxon>Planctomycetota</taxon>
        <taxon>Planctomycetia</taxon>
        <taxon>Planctomycetales</taxon>
        <taxon>Planctomycetaceae</taxon>
        <taxon>Crateriforma</taxon>
    </lineage>
</organism>
<feature type="region of interest" description="Disordered" evidence="1">
    <location>
        <begin position="204"/>
        <end position="295"/>
    </location>
</feature>
<reference evidence="3 4" key="1">
    <citation type="submission" date="2019-02" db="EMBL/GenBank/DDBJ databases">
        <title>Deep-cultivation of Planctomycetes and their phenomic and genomic characterization uncovers novel biology.</title>
        <authorList>
            <person name="Wiegand S."/>
            <person name="Jogler M."/>
            <person name="Boedeker C."/>
            <person name="Pinto D."/>
            <person name="Vollmers J."/>
            <person name="Rivas-Marin E."/>
            <person name="Kohn T."/>
            <person name="Peeters S.H."/>
            <person name="Heuer A."/>
            <person name="Rast P."/>
            <person name="Oberbeckmann S."/>
            <person name="Bunk B."/>
            <person name="Jeske O."/>
            <person name="Meyerdierks A."/>
            <person name="Storesund J.E."/>
            <person name="Kallscheuer N."/>
            <person name="Luecker S."/>
            <person name="Lage O.M."/>
            <person name="Pohl T."/>
            <person name="Merkel B.J."/>
            <person name="Hornburger P."/>
            <person name="Mueller R.-W."/>
            <person name="Bruemmer F."/>
            <person name="Labrenz M."/>
            <person name="Spormann A.M."/>
            <person name="Op Den Camp H."/>
            <person name="Overmann J."/>
            <person name="Amann R."/>
            <person name="Jetten M.S.M."/>
            <person name="Mascher T."/>
            <person name="Medema M.H."/>
            <person name="Devos D.P."/>
            <person name="Kaster A.-K."/>
            <person name="Ovreas L."/>
            <person name="Rohde M."/>
            <person name="Galperin M.Y."/>
            <person name="Jogler C."/>
        </authorList>
    </citation>
    <scope>NUCLEOTIDE SEQUENCE [LARGE SCALE GENOMIC DNA]</scope>
    <source>
        <strain evidence="3 4">Pan14r</strain>
    </source>
</reference>
<feature type="region of interest" description="Disordered" evidence="1">
    <location>
        <begin position="983"/>
        <end position="1006"/>
    </location>
</feature>
<gene>
    <name evidence="3" type="ORF">Pan14r_03010</name>
</gene>
<evidence type="ECO:0000256" key="2">
    <source>
        <dbReference type="SAM" id="Phobius"/>
    </source>
</evidence>
<keyword evidence="2" id="KW-0472">Membrane</keyword>
<evidence type="ECO:0000313" key="4">
    <source>
        <dbReference type="Proteomes" id="UP000317238"/>
    </source>
</evidence>
<keyword evidence="2" id="KW-1133">Transmembrane helix</keyword>
<feature type="compositionally biased region" description="Basic and acidic residues" evidence="1">
    <location>
        <begin position="276"/>
        <end position="291"/>
    </location>
</feature>
<name>A0A5C5Y0E4_9PLAN</name>
<proteinExistence type="predicted"/>
<dbReference type="AlphaFoldDB" id="A0A5C5Y0E4"/>
<feature type="transmembrane region" description="Helical" evidence="2">
    <location>
        <begin position="52"/>
        <end position="70"/>
    </location>
</feature>
<feature type="compositionally biased region" description="Low complexity" evidence="1">
    <location>
        <begin position="996"/>
        <end position="1006"/>
    </location>
</feature>
<evidence type="ECO:0000256" key="1">
    <source>
        <dbReference type="SAM" id="MobiDB-lite"/>
    </source>
</evidence>
<protein>
    <submittedName>
        <fullName evidence="3">Uncharacterized protein</fullName>
    </submittedName>
</protein>
<accession>A0A5C5Y0E4</accession>
<keyword evidence="4" id="KW-1185">Reference proteome</keyword>
<keyword evidence="2" id="KW-0812">Transmembrane</keyword>
<comment type="caution">
    <text evidence="3">The sequence shown here is derived from an EMBL/GenBank/DDBJ whole genome shotgun (WGS) entry which is preliminary data.</text>
</comment>